<reference evidence="2 3" key="1">
    <citation type="submission" date="2018-06" db="EMBL/GenBank/DDBJ databases">
        <title>Complete Genome Sequence of Desulfobacter hydrogenophilus (DSM3380).</title>
        <authorList>
            <person name="Marietou A."/>
            <person name="Schreiber L."/>
            <person name="Marshall I."/>
            <person name="Jorgensen B."/>
        </authorList>
    </citation>
    <scope>NUCLEOTIDE SEQUENCE [LARGE SCALE GENOMIC DNA]</scope>
    <source>
        <strain evidence="2 3">DSM 3380</strain>
    </source>
</reference>
<reference evidence="1 4" key="2">
    <citation type="submission" date="2019-02" db="EMBL/GenBank/DDBJ databases">
        <title>Complete genome sequence of Desulfobacter hydrogenophilus AcRS1.</title>
        <authorList>
            <person name="Marietou A."/>
            <person name="Lund M.B."/>
            <person name="Marshall I.P.G."/>
            <person name="Schreiber L."/>
            <person name="Jorgensen B."/>
        </authorList>
    </citation>
    <scope>NUCLEOTIDE SEQUENCE [LARGE SCALE GENOMIC DNA]</scope>
    <source>
        <strain evidence="1 4">AcRS1</strain>
    </source>
</reference>
<accession>A0A328F7K9</accession>
<dbReference type="Proteomes" id="UP000293902">
    <property type="component" value="Chromosome"/>
</dbReference>
<dbReference type="EMBL" id="QLNI01000059">
    <property type="protein sequence ID" value="RAM00186.1"/>
    <property type="molecule type" value="Genomic_DNA"/>
</dbReference>
<sequence>MEESSLKPPPLNEAAGKLSPRQLTNTELTDTFATIPRVPAKIGPLTLIVQVDPSRGQTVVTAVISKTTIDKQLLTYSNSIMRLDVAIRQARATGEIFLNLQPSPRFSALRADIVASDASGKYPYKGQLASWAAKGEPVVGDYLLPLTSELSTLTTVRSVTADIADFSFLLGGRLLASMTATQLAPVQKWPNKIKAGDVVIEAGTQISLNIPTALEKGFLFLTAEFSTQTTPRTPIGSSVANWSLPHATVQR</sequence>
<evidence type="ECO:0000313" key="2">
    <source>
        <dbReference type="EMBL" id="RAM00186.1"/>
    </source>
</evidence>
<dbReference type="RefSeq" id="WP_111960122.1">
    <property type="nucleotide sequence ID" value="NZ_CP036313.1"/>
</dbReference>
<evidence type="ECO:0000313" key="4">
    <source>
        <dbReference type="Proteomes" id="UP000293902"/>
    </source>
</evidence>
<protein>
    <submittedName>
        <fullName evidence="2">Uncharacterized protein</fullName>
    </submittedName>
</protein>
<dbReference type="Proteomes" id="UP000248798">
    <property type="component" value="Unassembled WGS sequence"/>
</dbReference>
<name>A0A328F7K9_9BACT</name>
<keyword evidence="4" id="KW-1185">Reference proteome</keyword>
<dbReference type="EMBL" id="CP036313">
    <property type="protein sequence ID" value="QBH14555.1"/>
    <property type="molecule type" value="Genomic_DNA"/>
</dbReference>
<evidence type="ECO:0000313" key="1">
    <source>
        <dbReference type="EMBL" id="QBH14555.1"/>
    </source>
</evidence>
<dbReference type="OrthoDB" id="9987926at2"/>
<evidence type="ECO:0000313" key="3">
    <source>
        <dbReference type="Proteomes" id="UP000248798"/>
    </source>
</evidence>
<proteinExistence type="predicted"/>
<gene>
    <name evidence="2" type="ORF">DO021_20430</name>
    <name evidence="1" type="ORF">EYB58_17460</name>
</gene>
<organism evidence="2 3">
    <name type="scientific">Desulfobacter hydrogenophilus</name>
    <dbReference type="NCBI Taxonomy" id="2291"/>
    <lineage>
        <taxon>Bacteria</taxon>
        <taxon>Pseudomonadati</taxon>
        <taxon>Thermodesulfobacteriota</taxon>
        <taxon>Desulfobacteria</taxon>
        <taxon>Desulfobacterales</taxon>
        <taxon>Desulfobacteraceae</taxon>
        <taxon>Desulfobacter</taxon>
    </lineage>
</organism>
<dbReference type="AlphaFoldDB" id="A0A328F7K9"/>